<dbReference type="EC" id="2.4.2.17" evidence="6"/>
<comment type="function">
    <text evidence="17">Catalyzes the condensation of ATP and 5-phosphoribose 1-diphosphate to form N'-(5'-phosphoribosyl)-ATP (PR-ATP). Has a crucial role in the pathway because the rate of histidine biosynthesis seems to be controlled primarily by regulation of HisG enzymatic activity.</text>
</comment>
<dbReference type="GO" id="GO:0000287">
    <property type="term" value="F:magnesium ion binding"/>
    <property type="evidence" value="ECO:0007669"/>
    <property type="project" value="InterPro"/>
</dbReference>
<dbReference type="Pfam" id="PF01634">
    <property type="entry name" value="HisG"/>
    <property type="match status" value="1"/>
</dbReference>
<dbReference type="Gene3D" id="3.30.70.120">
    <property type="match status" value="1"/>
</dbReference>
<evidence type="ECO:0000259" key="18">
    <source>
        <dbReference type="Pfam" id="PF01634"/>
    </source>
</evidence>
<reference evidence="24" key="1">
    <citation type="submission" date="2020-05" db="EMBL/GenBank/DDBJ databases">
        <authorList>
            <person name="Chiriac C."/>
            <person name="Salcher M."/>
            <person name="Ghai R."/>
            <person name="Kavagutti S V."/>
        </authorList>
    </citation>
    <scope>NUCLEOTIDE SEQUENCE</scope>
</reference>
<evidence type="ECO:0000256" key="4">
    <source>
        <dbReference type="ARBA" id="ARBA00004667"/>
    </source>
</evidence>
<dbReference type="UniPathway" id="UPA00031">
    <property type="reaction ID" value="UER00006"/>
</dbReference>
<evidence type="ECO:0000256" key="6">
    <source>
        <dbReference type="ARBA" id="ARBA00011946"/>
    </source>
</evidence>
<evidence type="ECO:0000256" key="11">
    <source>
        <dbReference type="ARBA" id="ARBA00022679"/>
    </source>
</evidence>
<comment type="similarity">
    <text evidence="5">Belongs to the ATP phosphoribosyltransferase family. Long subfamily.</text>
</comment>
<dbReference type="GO" id="GO:0003879">
    <property type="term" value="F:ATP phosphoribosyltransferase activity"/>
    <property type="evidence" value="ECO:0007669"/>
    <property type="project" value="UniProtKB-EC"/>
</dbReference>
<evidence type="ECO:0000256" key="9">
    <source>
        <dbReference type="ARBA" id="ARBA00022605"/>
    </source>
</evidence>
<dbReference type="PANTHER" id="PTHR21403:SF10">
    <property type="entry name" value="ATP PHOSPHORIBOSYLTRANSFERASE"/>
    <property type="match status" value="1"/>
</dbReference>
<evidence type="ECO:0000313" key="24">
    <source>
        <dbReference type="EMBL" id="CAB4672206.1"/>
    </source>
</evidence>
<keyword evidence="14" id="KW-0067">ATP-binding</keyword>
<comment type="pathway">
    <text evidence="4">Amino-acid biosynthesis; L-histidine biosynthesis; L-histidine from 5-phospho-alpha-D-ribose 1-diphosphate: step 1/9.</text>
</comment>
<dbReference type="AlphaFoldDB" id="A0A6J6ME39"/>
<dbReference type="Pfam" id="PF08029">
    <property type="entry name" value="HisG_C"/>
    <property type="match status" value="1"/>
</dbReference>
<keyword evidence="15" id="KW-0460">Magnesium</keyword>
<dbReference type="InterPro" id="IPR013820">
    <property type="entry name" value="ATP_PRibTrfase_cat"/>
</dbReference>
<gene>
    <name evidence="20" type="ORF">UFOPK1495_00490</name>
    <name evidence="22" type="ORF">UFOPK1603_01383</name>
    <name evidence="21" type="ORF">UFOPK1711_00143</name>
    <name evidence="23" type="ORF">UFOPK2143_00569</name>
    <name evidence="24" type="ORF">UFOPK2350_00418</name>
</gene>
<dbReference type="EMBL" id="CAEZTG010000146">
    <property type="protein sequence ID" value="CAB4574742.1"/>
    <property type="molecule type" value="Genomic_DNA"/>
</dbReference>
<keyword evidence="10" id="KW-0328">Glycosyltransferase</keyword>
<keyword evidence="12" id="KW-0479">Metal-binding</keyword>
<dbReference type="EMBL" id="CAEZXE010000023">
    <property type="protein sequence ID" value="CAB4672206.1"/>
    <property type="molecule type" value="Genomic_DNA"/>
</dbReference>
<dbReference type="GO" id="GO:0000105">
    <property type="term" value="P:L-histidine biosynthetic process"/>
    <property type="evidence" value="ECO:0007669"/>
    <property type="project" value="UniProtKB-UniPathway"/>
</dbReference>
<dbReference type="InterPro" id="IPR001348">
    <property type="entry name" value="ATP_PRibTrfase_HisG"/>
</dbReference>
<dbReference type="EMBL" id="CAEZVV010000021">
    <property type="protein sequence ID" value="CAB4640112.1"/>
    <property type="molecule type" value="Genomic_DNA"/>
</dbReference>
<name>A0A6J6ME39_9ZZZZ</name>
<dbReference type="SUPFAM" id="SSF53850">
    <property type="entry name" value="Periplasmic binding protein-like II"/>
    <property type="match status" value="1"/>
</dbReference>
<dbReference type="GO" id="GO:0005737">
    <property type="term" value="C:cytoplasm"/>
    <property type="evidence" value="ECO:0007669"/>
    <property type="project" value="UniProtKB-SubCell"/>
</dbReference>
<comment type="subcellular location">
    <subcellularLocation>
        <location evidence="3">Cytoplasm</location>
    </subcellularLocation>
</comment>
<evidence type="ECO:0000256" key="14">
    <source>
        <dbReference type="ARBA" id="ARBA00022840"/>
    </source>
</evidence>
<feature type="domain" description="Histidine biosynthesis HisG C-terminal" evidence="19">
    <location>
        <begin position="216"/>
        <end position="288"/>
    </location>
</feature>
<evidence type="ECO:0000256" key="10">
    <source>
        <dbReference type="ARBA" id="ARBA00022676"/>
    </source>
</evidence>
<protein>
    <recommendedName>
        <fullName evidence="7">ATP phosphoribosyltransferase</fullName>
        <ecNumber evidence="6">2.4.2.17</ecNumber>
    </recommendedName>
</protein>
<sequence>MLKLVLPKGSLEKATLELFEAADLKVSRDSSVQYKATIDDPRVIDVRILRPQEIPVYVAEGLFDLGITGRDWIEETNSSVESLGELKYSKVTSNPVRIIVAVPKDSPYESVAQLPQGVRVSSEYPELTRRYFADKGINADIKLSYGATEAKVPDIVDCIVDITETGSALRAAGLKIIDTILVSYTEMIANPQSYADPAKAHAMRQLRTLLEGVLDARGKVLVKLNVPTDRLDAVIAVLPSMKSPTVNELFGGAGYAVESVVEKSGINVLIPALSDAGATDILELPISKIVP</sequence>
<evidence type="ECO:0000256" key="2">
    <source>
        <dbReference type="ARBA" id="ARBA00001946"/>
    </source>
</evidence>
<keyword evidence="8" id="KW-0963">Cytoplasm</keyword>
<dbReference type="FunFam" id="3.30.70.120:FF:000002">
    <property type="entry name" value="ATP phosphoribosyltransferase"/>
    <property type="match status" value="1"/>
</dbReference>
<evidence type="ECO:0000256" key="15">
    <source>
        <dbReference type="ARBA" id="ARBA00022842"/>
    </source>
</evidence>
<dbReference type="EMBL" id="CAEZSU010000037">
    <property type="protein sequence ID" value="CAB4545701.1"/>
    <property type="molecule type" value="Genomic_DNA"/>
</dbReference>
<keyword evidence="9" id="KW-0028">Amino-acid biosynthesis</keyword>
<accession>A0A6J6ME39</accession>
<evidence type="ECO:0000313" key="21">
    <source>
        <dbReference type="EMBL" id="CAB4564879.1"/>
    </source>
</evidence>
<keyword evidence="11" id="KW-0808">Transferase</keyword>
<evidence type="ECO:0000313" key="20">
    <source>
        <dbReference type="EMBL" id="CAB4545701.1"/>
    </source>
</evidence>
<dbReference type="NCBIfam" id="TIGR03455">
    <property type="entry name" value="HisG_C-term"/>
    <property type="match status" value="1"/>
</dbReference>
<comment type="catalytic activity">
    <reaction evidence="1">
        <text>1-(5-phospho-beta-D-ribosyl)-ATP + diphosphate = 5-phospho-alpha-D-ribose 1-diphosphate + ATP</text>
        <dbReference type="Rhea" id="RHEA:18473"/>
        <dbReference type="ChEBI" id="CHEBI:30616"/>
        <dbReference type="ChEBI" id="CHEBI:33019"/>
        <dbReference type="ChEBI" id="CHEBI:58017"/>
        <dbReference type="ChEBI" id="CHEBI:73183"/>
        <dbReference type="EC" id="2.4.2.17"/>
    </reaction>
</comment>
<evidence type="ECO:0000256" key="13">
    <source>
        <dbReference type="ARBA" id="ARBA00022741"/>
    </source>
</evidence>
<evidence type="ECO:0000313" key="23">
    <source>
        <dbReference type="EMBL" id="CAB4640112.1"/>
    </source>
</evidence>
<dbReference type="InterPro" id="IPR020621">
    <property type="entry name" value="ATP-PRT_HisG_long"/>
</dbReference>
<dbReference type="InterPro" id="IPR011322">
    <property type="entry name" value="N-reg_PII-like_a/b"/>
</dbReference>
<dbReference type="GO" id="GO:0005524">
    <property type="term" value="F:ATP binding"/>
    <property type="evidence" value="ECO:0007669"/>
    <property type="project" value="UniProtKB-KW"/>
</dbReference>
<comment type="cofactor">
    <cofactor evidence="2">
        <name>Mg(2+)</name>
        <dbReference type="ChEBI" id="CHEBI:18420"/>
    </cofactor>
</comment>
<keyword evidence="16" id="KW-0368">Histidine biosynthesis</keyword>
<dbReference type="CDD" id="cd13593">
    <property type="entry name" value="PBP2_HisGL3"/>
    <property type="match status" value="1"/>
</dbReference>
<evidence type="ECO:0000259" key="19">
    <source>
        <dbReference type="Pfam" id="PF08029"/>
    </source>
</evidence>
<dbReference type="SUPFAM" id="SSF54913">
    <property type="entry name" value="GlnB-like"/>
    <property type="match status" value="1"/>
</dbReference>
<evidence type="ECO:0000256" key="1">
    <source>
        <dbReference type="ARBA" id="ARBA00000915"/>
    </source>
</evidence>
<proteinExistence type="inferred from homology"/>
<feature type="domain" description="ATP phosphoribosyltransferase catalytic" evidence="18">
    <location>
        <begin position="50"/>
        <end position="210"/>
    </location>
</feature>
<evidence type="ECO:0000256" key="8">
    <source>
        <dbReference type="ARBA" id="ARBA00022490"/>
    </source>
</evidence>
<evidence type="ECO:0000256" key="16">
    <source>
        <dbReference type="ARBA" id="ARBA00023102"/>
    </source>
</evidence>
<evidence type="ECO:0000256" key="17">
    <source>
        <dbReference type="ARBA" id="ARBA00024861"/>
    </source>
</evidence>
<dbReference type="PANTHER" id="PTHR21403">
    <property type="entry name" value="ATP PHOSPHORIBOSYLTRANSFERASE ATP-PRTASE"/>
    <property type="match status" value="1"/>
</dbReference>
<evidence type="ECO:0000313" key="22">
    <source>
        <dbReference type="EMBL" id="CAB4574742.1"/>
    </source>
</evidence>
<keyword evidence="13" id="KW-0547">Nucleotide-binding</keyword>
<evidence type="ECO:0000256" key="5">
    <source>
        <dbReference type="ARBA" id="ARBA00007955"/>
    </source>
</evidence>
<evidence type="ECO:0000256" key="7">
    <source>
        <dbReference type="ARBA" id="ARBA00020998"/>
    </source>
</evidence>
<dbReference type="HAMAP" id="MF_00079">
    <property type="entry name" value="HisG_Long"/>
    <property type="match status" value="1"/>
</dbReference>
<organism evidence="24">
    <name type="scientific">freshwater metagenome</name>
    <dbReference type="NCBI Taxonomy" id="449393"/>
    <lineage>
        <taxon>unclassified sequences</taxon>
        <taxon>metagenomes</taxon>
        <taxon>ecological metagenomes</taxon>
    </lineage>
</organism>
<dbReference type="NCBIfam" id="TIGR00070">
    <property type="entry name" value="hisG"/>
    <property type="match status" value="1"/>
</dbReference>
<dbReference type="InterPro" id="IPR013115">
    <property type="entry name" value="HisG_C"/>
</dbReference>
<dbReference type="EMBL" id="CAEZTR010000004">
    <property type="protein sequence ID" value="CAB4564879.1"/>
    <property type="molecule type" value="Genomic_DNA"/>
</dbReference>
<evidence type="ECO:0000256" key="12">
    <source>
        <dbReference type="ARBA" id="ARBA00022723"/>
    </source>
</evidence>
<evidence type="ECO:0000256" key="3">
    <source>
        <dbReference type="ARBA" id="ARBA00004496"/>
    </source>
</evidence>
<dbReference type="Gene3D" id="3.40.190.10">
    <property type="entry name" value="Periplasmic binding protein-like II"/>
    <property type="match status" value="2"/>
</dbReference>
<dbReference type="InterPro" id="IPR015867">
    <property type="entry name" value="N-reg_PII/ATP_PRibTrfase_C"/>
</dbReference>